<gene>
    <name evidence="1" type="ORF">AMJ83_03305</name>
</gene>
<dbReference type="EMBL" id="LJUJ01000004">
    <property type="protein sequence ID" value="KPK64266.1"/>
    <property type="molecule type" value="Genomic_DNA"/>
</dbReference>
<comment type="caution">
    <text evidence="1">The sequence shown here is derived from an EMBL/GenBank/DDBJ whole genome shotgun (WGS) entry which is preliminary data.</text>
</comment>
<name>A0A0S8FVX1_UNCW3</name>
<proteinExistence type="predicted"/>
<dbReference type="AlphaFoldDB" id="A0A0S8FVX1"/>
<dbReference type="InterPro" id="IPR032286">
    <property type="entry name" value="DUF4837"/>
</dbReference>
<dbReference type="Pfam" id="PF16125">
    <property type="entry name" value="DUF4837"/>
    <property type="match status" value="1"/>
</dbReference>
<evidence type="ECO:0000313" key="2">
    <source>
        <dbReference type="Proteomes" id="UP000051373"/>
    </source>
</evidence>
<sequence>MKNTVLILLMLLVVVTCARLTRSVGKSNDVIVIARQIEEDKVYENIQLYNYVPQEEGIFNFIFVGDTAIEAYKNHHAILLYGSLEDEYIYDMLSKDARAATKKDTFTLFKLSNLWADGQLTVILAARDESHIARGIEKYGQLIAQVLEEHYYQRVKKNYYLTGVSSKMKDRLKRYGMKLDINEAWLIDSTHQDANFIYMHTHFPDRSIFFYKETRRTKPDGQFALAKRDSLTKLYYNGDYILKELTTAETIEFANLKGVRLRGVWQNDSLIAGGPFLSYFLSDGATLYIIDGMVFNPGERKTDYFTKIEVILNSFNLIRS</sequence>
<dbReference type="STRING" id="1703779.AMJ83_03305"/>
<reference evidence="1 2" key="1">
    <citation type="journal article" date="2015" name="Microbiome">
        <title>Genomic resolution of linkages in carbon, nitrogen, and sulfur cycling among widespread estuary sediment bacteria.</title>
        <authorList>
            <person name="Baker B.J."/>
            <person name="Lazar C.S."/>
            <person name="Teske A.P."/>
            <person name="Dick G.J."/>
        </authorList>
    </citation>
    <scope>NUCLEOTIDE SEQUENCE [LARGE SCALE GENOMIC DNA]</scope>
    <source>
        <strain evidence="1">SM23_42</strain>
    </source>
</reference>
<organism evidence="1 2">
    <name type="scientific">candidate division WOR_3 bacterium SM23_42</name>
    <dbReference type="NCBI Taxonomy" id="1703779"/>
    <lineage>
        <taxon>Bacteria</taxon>
        <taxon>Bacteria division WOR-3</taxon>
    </lineage>
</organism>
<evidence type="ECO:0000313" key="1">
    <source>
        <dbReference type="EMBL" id="KPK64266.1"/>
    </source>
</evidence>
<protein>
    <recommendedName>
        <fullName evidence="3">DUF4837 domain-containing protein</fullName>
    </recommendedName>
</protein>
<evidence type="ECO:0008006" key="3">
    <source>
        <dbReference type="Google" id="ProtNLM"/>
    </source>
</evidence>
<dbReference type="Proteomes" id="UP000051373">
    <property type="component" value="Unassembled WGS sequence"/>
</dbReference>
<accession>A0A0S8FVX1</accession>